<evidence type="ECO:0000256" key="1">
    <source>
        <dbReference type="ARBA" id="ARBA00004651"/>
    </source>
</evidence>
<dbReference type="PANTHER" id="PTHR30572:SF4">
    <property type="entry name" value="ABC TRANSPORTER PERMEASE YTRF"/>
    <property type="match status" value="1"/>
</dbReference>
<name>A0A916K8G9_9BACL</name>
<protein>
    <recommendedName>
        <fullName evidence="9">ABC3 transporter permease C-terminal domain-containing protein</fullName>
    </recommendedName>
</protein>
<evidence type="ECO:0000313" key="10">
    <source>
        <dbReference type="EMBL" id="CAG7645350.1"/>
    </source>
</evidence>
<evidence type="ECO:0000256" key="3">
    <source>
        <dbReference type="ARBA" id="ARBA00022692"/>
    </source>
</evidence>
<comment type="similarity">
    <text evidence="6">Belongs to the ABC-4 integral membrane protein family.</text>
</comment>
<comment type="subcellular location">
    <subcellularLocation>
        <location evidence="1">Cell membrane</location>
        <topology evidence="1">Multi-pass membrane protein</topology>
    </subcellularLocation>
</comment>
<feature type="domain" description="ABC3 transporter permease C-terminal" evidence="9">
    <location>
        <begin position="849"/>
        <end position="971"/>
    </location>
</feature>
<evidence type="ECO:0000256" key="4">
    <source>
        <dbReference type="ARBA" id="ARBA00022989"/>
    </source>
</evidence>
<keyword evidence="2" id="KW-1003">Cell membrane</keyword>
<dbReference type="RefSeq" id="WP_218094644.1">
    <property type="nucleotide sequence ID" value="NZ_CAJVAS010000031.1"/>
</dbReference>
<feature type="transmembrane region" description="Helical" evidence="8">
    <location>
        <begin position="485"/>
        <end position="508"/>
    </location>
</feature>
<evidence type="ECO:0000259" key="9">
    <source>
        <dbReference type="Pfam" id="PF02687"/>
    </source>
</evidence>
<keyword evidence="11" id="KW-1185">Reference proteome</keyword>
<feature type="domain" description="ABC3 transporter permease C-terminal" evidence="9">
    <location>
        <begin position="312"/>
        <end position="425"/>
    </location>
</feature>
<proteinExistence type="inferred from homology"/>
<feature type="compositionally biased region" description="Acidic residues" evidence="7">
    <location>
        <begin position="595"/>
        <end position="607"/>
    </location>
</feature>
<evidence type="ECO:0000256" key="6">
    <source>
        <dbReference type="ARBA" id="ARBA00038076"/>
    </source>
</evidence>
<comment type="caution">
    <text evidence="10">The sequence shown here is derived from an EMBL/GenBank/DDBJ whole genome shotgun (WGS) entry which is preliminary data.</text>
</comment>
<dbReference type="InterPro" id="IPR050250">
    <property type="entry name" value="Macrolide_Exporter_MacB"/>
</dbReference>
<accession>A0A916K8G9</accession>
<dbReference type="Pfam" id="PF02687">
    <property type="entry name" value="FtsX"/>
    <property type="match status" value="2"/>
</dbReference>
<dbReference type="Proteomes" id="UP000693672">
    <property type="component" value="Unassembled WGS sequence"/>
</dbReference>
<evidence type="ECO:0000256" key="7">
    <source>
        <dbReference type="SAM" id="MobiDB-lite"/>
    </source>
</evidence>
<organism evidence="10 11">
    <name type="scientific">Paenibacillus solanacearum</name>
    <dbReference type="NCBI Taxonomy" id="2048548"/>
    <lineage>
        <taxon>Bacteria</taxon>
        <taxon>Bacillati</taxon>
        <taxon>Bacillota</taxon>
        <taxon>Bacilli</taxon>
        <taxon>Bacillales</taxon>
        <taxon>Paenibacillaceae</taxon>
        <taxon>Paenibacillus</taxon>
    </lineage>
</organism>
<dbReference type="PANTHER" id="PTHR30572">
    <property type="entry name" value="MEMBRANE COMPONENT OF TRANSPORTER-RELATED"/>
    <property type="match status" value="1"/>
</dbReference>
<feature type="transmembrane region" description="Helical" evidence="8">
    <location>
        <begin position="442"/>
        <end position="460"/>
    </location>
</feature>
<dbReference type="AlphaFoldDB" id="A0A916K8G9"/>
<keyword evidence="4 8" id="KW-1133">Transmembrane helix</keyword>
<keyword evidence="5 8" id="KW-0472">Membrane</keyword>
<reference evidence="10" key="1">
    <citation type="submission" date="2021-06" db="EMBL/GenBank/DDBJ databases">
        <authorList>
            <person name="Criscuolo A."/>
        </authorList>
    </citation>
    <scope>NUCLEOTIDE SEQUENCE</scope>
    <source>
        <strain evidence="10">CIP111600</strain>
    </source>
</reference>
<feature type="transmembrane region" description="Helical" evidence="8">
    <location>
        <begin position="946"/>
        <end position="966"/>
    </location>
</feature>
<dbReference type="InterPro" id="IPR003838">
    <property type="entry name" value="ABC3_permease_C"/>
</dbReference>
<feature type="region of interest" description="Disordered" evidence="7">
    <location>
        <begin position="593"/>
        <end position="613"/>
    </location>
</feature>
<feature type="transmembrane region" description="Helical" evidence="8">
    <location>
        <begin position="839"/>
        <end position="866"/>
    </location>
</feature>
<sequence length="980" mass="109630">MALLVMMLRKMVKNKWLELSLLLGLVISVGLASSMPIYTNAILHRLLIKDLELLQTDSEQYPGVMWTSVYSTSELGAEETVKRMREADRYMKETMLPRLDLPIKSYMIERATDRFKMSPVDPDRVDPEVNRVADIVGMSDLEAHAVLKDGQWPKKEPVNGTYEVLVVEEALTNFKMVVGNEFVISDEGANPLRFKVVGVIDRKAYDDLYWYNYLSSYRGSFLLPFETFEQSFMEEKLAFVRSSIWYTAVDYNAMELSSIGKFAFAYNGAEAFLDERFDNVSMKAPALQTMAGYYAKEEKLRVMLWSLNVPVMIMLAYYLFMVSNLITDRQKTEIAVLRSRGASRLQIVASYFVEGLLLGALALAIGPLLGLQLTKMLGASNGFLEFVQRAALKVKLTEDAYQYGLVAVLCSIVMTILPVLFATRATIVGHKQQMARQHKHSFWHKYFIDIALVGVALYGLQSFRRRMGDLQALGLDASDLQIDPLLFLVPALFILGSAFLLLRIYPFLIRLLYAAGRKWWPPSLYSTLLQVGRSTTQYQAIMVFLSVTLATGMFSASAARTINKNASEKILYANGADIAVKIKWEDDAPIAGAGEDMDEADSGDEEAPAAPVTPTVPIPVVKKKVQYSEPPFLPMTQLPGVEHAAKVFVKKDASVTVGKEKETITMMGIDTDDFGYTSWLRNGLLDHHFYDYLNLMASSPSAVLISRSIADRFHLKPGDTLYAGWNGVESAMFNIYGIIDYWPSWNPNPNFNDKTPSSGSAAGNAKAAPKIKYPMLVVGHLSYIQNNMALEPYEVWLKMKLEASSQQLYQAMEDKDIPVSELTDSKQMLIRVKNDPFQLAINGVMTLGFLISIIISFCGFLLYWVLSLSGRVLQLGILRAMGISFRQLMVMLVGEQLMTSGAAIAIGILLGNVTSRLFVPMFQLSLQSSSQVPPFQVTFDPRDQMQLYMIVGIMLAIGLFILGSMLSRIKIHQAVKLGED</sequence>
<feature type="transmembrane region" description="Helical" evidence="8">
    <location>
        <begin position="347"/>
        <end position="369"/>
    </location>
</feature>
<evidence type="ECO:0000256" key="2">
    <source>
        <dbReference type="ARBA" id="ARBA00022475"/>
    </source>
</evidence>
<evidence type="ECO:0000256" key="8">
    <source>
        <dbReference type="SAM" id="Phobius"/>
    </source>
</evidence>
<keyword evidence="3 8" id="KW-0812">Transmembrane</keyword>
<dbReference type="GO" id="GO:0005886">
    <property type="term" value="C:plasma membrane"/>
    <property type="evidence" value="ECO:0007669"/>
    <property type="project" value="UniProtKB-SubCell"/>
</dbReference>
<evidence type="ECO:0000313" key="11">
    <source>
        <dbReference type="Proteomes" id="UP000693672"/>
    </source>
</evidence>
<gene>
    <name evidence="10" type="ORF">PAESOLCIP111_04927</name>
</gene>
<feature type="transmembrane region" description="Helical" evidence="8">
    <location>
        <begin position="400"/>
        <end position="421"/>
    </location>
</feature>
<evidence type="ECO:0000256" key="5">
    <source>
        <dbReference type="ARBA" id="ARBA00023136"/>
    </source>
</evidence>
<dbReference type="EMBL" id="CAJVAS010000031">
    <property type="protein sequence ID" value="CAG7645350.1"/>
    <property type="molecule type" value="Genomic_DNA"/>
</dbReference>
<feature type="transmembrane region" description="Helical" evidence="8">
    <location>
        <begin position="302"/>
        <end position="326"/>
    </location>
</feature>
<dbReference type="GO" id="GO:0022857">
    <property type="term" value="F:transmembrane transporter activity"/>
    <property type="evidence" value="ECO:0007669"/>
    <property type="project" value="TreeGrafter"/>
</dbReference>